<comment type="subcellular location">
    <subcellularLocation>
        <location evidence="1">Cell membrane</location>
        <topology evidence="1">Multi-pass membrane protein</topology>
    </subcellularLocation>
</comment>
<dbReference type="PANTHER" id="PTHR24246">
    <property type="entry name" value="OLFACTORY RECEPTOR AND ADENOSINE RECEPTOR"/>
    <property type="match status" value="1"/>
</dbReference>
<keyword evidence="2" id="KW-1003">Cell membrane</keyword>
<evidence type="ECO:0000256" key="10">
    <source>
        <dbReference type="SAM" id="Phobius"/>
    </source>
</evidence>
<evidence type="ECO:0000256" key="6">
    <source>
        <dbReference type="ARBA" id="ARBA00023136"/>
    </source>
</evidence>
<organism evidence="12 13">
    <name type="scientific">Caenorhabditis tropicalis</name>
    <dbReference type="NCBI Taxonomy" id="1561998"/>
    <lineage>
        <taxon>Eukaryota</taxon>
        <taxon>Metazoa</taxon>
        <taxon>Ecdysozoa</taxon>
        <taxon>Nematoda</taxon>
        <taxon>Chromadorea</taxon>
        <taxon>Rhabditida</taxon>
        <taxon>Rhabditina</taxon>
        <taxon>Rhabditomorpha</taxon>
        <taxon>Rhabditoidea</taxon>
        <taxon>Rhabditidae</taxon>
        <taxon>Peloderinae</taxon>
        <taxon>Caenorhabditis</taxon>
    </lineage>
</organism>
<name>A0A1I7TQC9_9PELO</name>
<dbReference type="PANTHER" id="PTHR24246:SF27">
    <property type="entry name" value="ADENOSINE RECEPTOR, ISOFORM A"/>
    <property type="match status" value="1"/>
</dbReference>
<evidence type="ECO:0000256" key="4">
    <source>
        <dbReference type="ARBA" id="ARBA00022989"/>
    </source>
</evidence>
<feature type="transmembrane region" description="Helical" evidence="10">
    <location>
        <begin position="351"/>
        <end position="374"/>
    </location>
</feature>
<reference evidence="13" key="1">
    <citation type="submission" date="2016-11" db="UniProtKB">
        <authorList>
            <consortium name="WormBaseParasite"/>
        </authorList>
    </citation>
    <scope>IDENTIFICATION</scope>
</reference>
<feature type="transmembrane region" description="Helical" evidence="10">
    <location>
        <begin position="50"/>
        <end position="75"/>
    </location>
</feature>
<evidence type="ECO:0000313" key="13">
    <source>
        <dbReference type="WBParaSite" id="Csp11.Scaffold629.g10725.t1"/>
    </source>
</evidence>
<feature type="transmembrane region" description="Helical" evidence="10">
    <location>
        <begin position="81"/>
        <end position="100"/>
    </location>
</feature>
<keyword evidence="9" id="KW-0807">Transducer</keyword>
<keyword evidence="5" id="KW-0297">G-protein coupled receptor</keyword>
<evidence type="ECO:0000256" key="7">
    <source>
        <dbReference type="ARBA" id="ARBA00023170"/>
    </source>
</evidence>
<evidence type="ECO:0000256" key="5">
    <source>
        <dbReference type="ARBA" id="ARBA00023040"/>
    </source>
</evidence>
<dbReference type="InterPro" id="IPR000276">
    <property type="entry name" value="GPCR_Rhodpsn"/>
</dbReference>
<sequence>MTSTEATTMSEEMMREWIQSQLGGGGTGGLKKTVDPSEDMEWATVGGRFGMAYIAFGILAILVNIVIFVCIIVRRRTTSSHVFYIIILNFTIIDTIKGWFLIGVKREKPKNLGVCSVLFALKLLTFNMATDGSMWTVRVDQYSGVLLRFTNLTTILNVLLITMNEFIFICHPLRYSSIVTRCRVLWAIVLSWLLAFLLTVLNMLTSTRQRSVMIDTDCENGILENESLISAPFCIKHQETSLFHYFVFHMILIAFCLICLAITASCYFILFRIITKLVKADVKYQAETDLLKEDHSHGKSIARRKKYVLMIGSVILVYTVYLTTYAVIQGMHLVNITSRSKGVPVHARSGYIYTKYTCYLFISFHSLLQPLCFMRMREFRNILKRTLFPCFTKTDPILTTEVFKRHSQPTDI</sequence>
<feature type="transmembrane region" description="Helical" evidence="10">
    <location>
        <begin position="149"/>
        <end position="172"/>
    </location>
</feature>
<dbReference type="Gene3D" id="1.20.1070.10">
    <property type="entry name" value="Rhodopsin 7-helix transmembrane proteins"/>
    <property type="match status" value="1"/>
</dbReference>
<evidence type="ECO:0000256" key="9">
    <source>
        <dbReference type="ARBA" id="ARBA00023224"/>
    </source>
</evidence>
<feature type="transmembrane region" description="Helical" evidence="10">
    <location>
        <begin position="307"/>
        <end position="331"/>
    </location>
</feature>
<evidence type="ECO:0000256" key="3">
    <source>
        <dbReference type="ARBA" id="ARBA00022692"/>
    </source>
</evidence>
<protein>
    <submittedName>
        <fullName evidence="13">G_PROTEIN_RECEP_F1_2 domain-containing protein</fullName>
    </submittedName>
</protein>
<dbReference type="STRING" id="1561998.A0A1I7TQC9"/>
<evidence type="ECO:0000256" key="1">
    <source>
        <dbReference type="ARBA" id="ARBA00004651"/>
    </source>
</evidence>
<proteinExistence type="predicted"/>
<dbReference type="GO" id="GO:0005886">
    <property type="term" value="C:plasma membrane"/>
    <property type="evidence" value="ECO:0007669"/>
    <property type="project" value="UniProtKB-SubCell"/>
</dbReference>
<evidence type="ECO:0000259" key="11">
    <source>
        <dbReference type="PROSITE" id="PS50262"/>
    </source>
</evidence>
<feature type="transmembrane region" description="Helical" evidence="10">
    <location>
        <begin position="246"/>
        <end position="270"/>
    </location>
</feature>
<dbReference type="Proteomes" id="UP000095282">
    <property type="component" value="Unplaced"/>
</dbReference>
<dbReference type="InterPro" id="IPR017452">
    <property type="entry name" value="GPCR_Rhodpsn_7TM"/>
</dbReference>
<keyword evidence="12" id="KW-1185">Reference proteome</keyword>
<keyword evidence="8" id="KW-0325">Glycoprotein</keyword>
<keyword evidence="4 10" id="KW-1133">Transmembrane helix</keyword>
<dbReference type="WBParaSite" id="Csp11.Scaffold629.g10725.t1">
    <property type="protein sequence ID" value="Csp11.Scaffold629.g10725.t1"/>
    <property type="gene ID" value="Csp11.Scaffold629.g10725"/>
</dbReference>
<feature type="transmembrane region" description="Helical" evidence="10">
    <location>
        <begin position="184"/>
        <end position="204"/>
    </location>
</feature>
<evidence type="ECO:0000313" key="12">
    <source>
        <dbReference type="Proteomes" id="UP000095282"/>
    </source>
</evidence>
<evidence type="ECO:0000256" key="8">
    <source>
        <dbReference type="ARBA" id="ARBA00023180"/>
    </source>
</evidence>
<dbReference type="AlphaFoldDB" id="A0A1I7TQC9"/>
<dbReference type="PROSITE" id="PS50262">
    <property type="entry name" value="G_PROTEIN_RECEP_F1_2"/>
    <property type="match status" value="1"/>
</dbReference>
<feature type="transmembrane region" description="Helical" evidence="10">
    <location>
        <begin position="112"/>
        <end position="129"/>
    </location>
</feature>
<dbReference type="CDD" id="cd00637">
    <property type="entry name" value="7tm_classA_rhodopsin-like"/>
    <property type="match status" value="1"/>
</dbReference>
<dbReference type="Pfam" id="PF00001">
    <property type="entry name" value="7tm_1"/>
    <property type="match status" value="1"/>
</dbReference>
<keyword evidence="3 10" id="KW-0812">Transmembrane</keyword>
<keyword evidence="6 10" id="KW-0472">Membrane</keyword>
<evidence type="ECO:0000256" key="2">
    <source>
        <dbReference type="ARBA" id="ARBA00022475"/>
    </source>
</evidence>
<keyword evidence="7" id="KW-0675">Receptor</keyword>
<accession>A0A1I7TQC9</accession>
<feature type="domain" description="G-protein coupled receptors family 1 profile" evidence="11">
    <location>
        <begin position="63"/>
        <end position="373"/>
    </location>
</feature>
<dbReference type="SUPFAM" id="SSF81321">
    <property type="entry name" value="Family A G protein-coupled receptor-like"/>
    <property type="match status" value="1"/>
</dbReference>
<dbReference type="GO" id="GO:0004930">
    <property type="term" value="F:G protein-coupled receptor activity"/>
    <property type="evidence" value="ECO:0007669"/>
    <property type="project" value="UniProtKB-KW"/>
</dbReference>